<feature type="compositionally biased region" description="Pro residues" evidence="1">
    <location>
        <begin position="74"/>
        <end position="88"/>
    </location>
</feature>
<feature type="compositionally biased region" description="Low complexity" evidence="1">
    <location>
        <begin position="89"/>
        <end position="98"/>
    </location>
</feature>
<accession>A0A1Y5SZ35</accession>
<gene>
    <name evidence="2" type="ORF">PSJ8397_02593</name>
</gene>
<dbReference type="EMBL" id="FWFT01000004">
    <property type="protein sequence ID" value="SLN49886.1"/>
    <property type="molecule type" value="Genomic_DNA"/>
</dbReference>
<feature type="compositionally biased region" description="Low complexity" evidence="1">
    <location>
        <begin position="238"/>
        <end position="252"/>
    </location>
</feature>
<name>A0A1Y5SZ35_9RHOB</name>
<feature type="compositionally biased region" description="Pro residues" evidence="1">
    <location>
        <begin position="144"/>
        <end position="161"/>
    </location>
</feature>
<protein>
    <submittedName>
        <fullName evidence="2">Uncharacterized protein</fullName>
    </submittedName>
</protein>
<sequence length="375" mass="38789">MSVGTYFSVTGHAALVVWMVVGWGMSAEPLPFEVTEVSVVTGEEFAALTQGVQPDAPAGAVPELETPQIEDPAPVVPTPEVEAPPTPAQQPDVIAPPAAETPPEAPDLTVPDTVVTDTPPDVPDTPTIIAPPPSAEVGTSVRPVPRPAPRVAPEIVAPPNPDATVAPEVTEAATDQVEAPDPEPVEPADETTAPEAAADQIVTEAEEPAFAPEISSRPQTRPSRPAPAVDAPADDVDPVAAAVAEAASQATEPTPPTPATEPTPGLGGGELSEGDKAGFLRQIGNCWNTGTLSTGAQNTIIVMAFAMTPEGRPVTDSISLDSFTGGSAADAEAAFQTARRALIRCTDEGYDLPRDQYSLWQRVELTVDPTAMRQR</sequence>
<feature type="region of interest" description="Disordered" evidence="1">
    <location>
        <begin position="209"/>
        <end position="275"/>
    </location>
</feature>
<feature type="region of interest" description="Disordered" evidence="1">
    <location>
        <begin position="69"/>
        <end position="108"/>
    </location>
</feature>
<dbReference type="Proteomes" id="UP000193623">
    <property type="component" value="Unassembled WGS sequence"/>
</dbReference>
<keyword evidence="3" id="KW-1185">Reference proteome</keyword>
<dbReference type="AlphaFoldDB" id="A0A1Y5SZ35"/>
<organism evidence="2 3">
    <name type="scientific">Pseudooctadecabacter jejudonensis</name>
    <dbReference type="NCBI Taxonomy" id="1391910"/>
    <lineage>
        <taxon>Bacteria</taxon>
        <taxon>Pseudomonadati</taxon>
        <taxon>Pseudomonadota</taxon>
        <taxon>Alphaproteobacteria</taxon>
        <taxon>Rhodobacterales</taxon>
        <taxon>Paracoccaceae</taxon>
        <taxon>Pseudooctadecabacter</taxon>
    </lineage>
</organism>
<reference evidence="2 3" key="1">
    <citation type="submission" date="2017-03" db="EMBL/GenBank/DDBJ databases">
        <authorList>
            <person name="Afonso C.L."/>
            <person name="Miller P.J."/>
            <person name="Scott M.A."/>
            <person name="Spackman E."/>
            <person name="Goraichik I."/>
            <person name="Dimitrov K.M."/>
            <person name="Suarez D.L."/>
            <person name="Swayne D.E."/>
        </authorList>
    </citation>
    <scope>NUCLEOTIDE SEQUENCE [LARGE SCALE GENOMIC DNA]</scope>
    <source>
        <strain evidence="2 3">CECT 8397</strain>
    </source>
</reference>
<feature type="compositionally biased region" description="Acidic residues" evidence="1">
    <location>
        <begin position="178"/>
        <end position="189"/>
    </location>
</feature>
<feature type="region of interest" description="Disordered" evidence="1">
    <location>
        <begin position="120"/>
        <end position="194"/>
    </location>
</feature>
<evidence type="ECO:0000256" key="1">
    <source>
        <dbReference type="SAM" id="MobiDB-lite"/>
    </source>
</evidence>
<dbReference type="RefSeq" id="WP_085864994.1">
    <property type="nucleotide sequence ID" value="NZ_FWFT01000004.1"/>
</dbReference>
<dbReference type="OrthoDB" id="7161229at2"/>
<evidence type="ECO:0000313" key="2">
    <source>
        <dbReference type="EMBL" id="SLN49886.1"/>
    </source>
</evidence>
<proteinExistence type="predicted"/>
<feature type="compositionally biased region" description="Low complexity" evidence="1">
    <location>
        <begin position="162"/>
        <end position="177"/>
    </location>
</feature>
<evidence type="ECO:0000313" key="3">
    <source>
        <dbReference type="Proteomes" id="UP000193623"/>
    </source>
</evidence>